<dbReference type="AlphaFoldDB" id="A0A0M4CMZ4"/>
<dbReference type="InterPro" id="IPR050179">
    <property type="entry name" value="Trans_hexapeptide_repeat"/>
</dbReference>
<keyword evidence="6" id="KW-0012">Acyltransferase</keyword>
<keyword evidence="7" id="KW-1185">Reference proteome</keyword>
<organism evidence="6 7">
    <name type="scientific">Corynebacterium deserti GIMN1.010</name>
    <dbReference type="NCBI Taxonomy" id="931089"/>
    <lineage>
        <taxon>Bacteria</taxon>
        <taxon>Bacillati</taxon>
        <taxon>Actinomycetota</taxon>
        <taxon>Actinomycetes</taxon>
        <taxon>Mycobacteriales</taxon>
        <taxon>Corynebacteriaceae</taxon>
        <taxon>Corynebacterium</taxon>
    </lineage>
</organism>
<dbReference type="InterPro" id="IPR011004">
    <property type="entry name" value="Trimer_LpxA-like_sf"/>
</dbReference>
<dbReference type="CDD" id="cd03360">
    <property type="entry name" value="LbH_AT_putative"/>
    <property type="match status" value="1"/>
</dbReference>
<evidence type="ECO:0000256" key="2">
    <source>
        <dbReference type="ARBA" id="ARBA00022737"/>
    </source>
</evidence>
<dbReference type="PROSITE" id="PS00101">
    <property type="entry name" value="HEXAPEP_TRANSFERASES"/>
    <property type="match status" value="1"/>
</dbReference>
<dbReference type="InterPro" id="IPR041561">
    <property type="entry name" value="PglD_N"/>
</dbReference>
<dbReference type="InterPro" id="IPR018357">
    <property type="entry name" value="Hexapep_transf_CS"/>
</dbReference>
<keyword evidence="1 6" id="KW-0808">Transferase</keyword>
<dbReference type="PANTHER" id="PTHR43300:SF7">
    <property type="entry name" value="UDP-N-ACETYLBACILLOSAMINE N-ACETYLTRANSFERASE"/>
    <property type="match status" value="1"/>
</dbReference>
<dbReference type="EMBL" id="CP009220">
    <property type="protein sequence ID" value="ALC04855.1"/>
    <property type="molecule type" value="Genomic_DNA"/>
</dbReference>
<feature type="binding site" evidence="4">
    <location>
        <position position="74"/>
    </location>
    <ligand>
        <name>substrate</name>
    </ligand>
</feature>
<gene>
    <name evidence="6" type="ORF">CDES_01955</name>
</gene>
<dbReference type="STRING" id="931089.CDES_01955"/>
<dbReference type="PATRIC" id="fig|931089.4.peg.399"/>
<dbReference type="Gene3D" id="2.160.10.10">
    <property type="entry name" value="Hexapeptide repeat proteins"/>
    <property type="match status" value="1"/>
</dbReference>
<evidence type="ECO:0000313" key="7">
    <source>
        <dbReference type="Proteomes" id="UP000068067"/>
    </source>
</evidence>
<dbReference type="RefSeq" id="WP_053544017.1">
    <property type="nucleotide sequence ID" value="NZ_CP009220.1"/>
</dbReference>
<name>A0A0M4CMZ4_9CORY</name>
<dbReference type="InterPro" id="IPR001451">
    <property type="entry name" value="Hexapep"/>
</dbReference>
<dbReference type="Gene3D" id="3.40.50.20">
    <property type="match status" value="1"/>
</dbReference>
<dbReference type="KEGG" id="cdx:CDES_01955"/>
<accession>A0A0M4CMZ4</accession>
<dbReference type="OrthoDB" id="708224at2"/>
<keyword evidence="2" id="KW-0677">Repeat</keyword>
<dbReference type="Pfam" id="PF17836">
    <property type="entry name" value="PglD_N"/>
    <property type="match status" value="1"/>
</dbReference>
<evidence type="ECO:0000256" key="3">
    <source>
        <dbReference type="PIRSR" id="PIRSR620019-1"/>
    </source>
</evidence>
<proteinExistence type="predicted"/>
<evidence type="ECO:0000256" key="1">
    <source>
        <dbReference type="ARBA" id="ARBA00022679"/>
    </source>
</evidence>
<dbReference type="Proteomes" id="UP000068067">
    <property type="component" value="Chromosome"/>
</dbReference>
<feature type="site" description="Increases basicity of active site His" evidence="3">
    <location>
        <position position="142"/>
    </location>
</feature>
<dbReference type="PANTHER" id="PTHR43300">
    <property type="entry name" value="ACETYLTRANSFERASE"/>
    <property type="match status" value="1"/>
</dbReference>
<dbReference type="GO" id="GO:0016746">
    <property type="term" value="F:acyltransferase activity"/>
    <property type="evidence" value="ECO:0007669"/>
    <property type="project" value="UniProtKB-KW"/>
</dbReference>
<evidence type="ECO:0000313" key="6">
    <source>
        <dbReference type="EMBL" id="ALC04855.1"/>
    </source>
</evidence>
<reference evidence="6 7" key="1">
    <citation type="submission" date="2014-08" db="EMBL/GenBank/DDBJ databases">
        <title>Complete genome sequence of Corynebacterium deserti GIMN1.010 (=DSM 45689), isolated from desert sand in western China.</title>
        <authorList>
            <person name="Ruckert C."/>
            <person name="Albersmeier A."/>
            <person name="Kalinowski J."/>
        </authorList>
    </citation>
    <scope>NUCLEOTIDE SEQUENCE [LARGE SCALE GENOMIC DNA]</scope>
    <source>
        <strain evidence="6 7">GIMN1.010</strain>
    </source>
</reference>
<feature type="active site" description="Proton acceptor" evidence="3">
    <location>
        <position position="141"/>
    </location>
</feature>
<evidence type="ECO:0000256" key="4">
    <source>
        <dbReference type="PIRSR" id="PIRSR620019-2"/>
    </source>
</evidence>
<feature type="domain" description="PglD N-terminal" evidence="5">
    <location>
        <begin position="5"/>
        <end position="85"/>
    </location>
</feature>
<dbReference type="InterPro" id="IPR020019">
    <property type="entry name" value="AcTrfase_PglD-like"/>
</dbReference>
<protein>
    <submittedName>
        <fullName evidence="6">Sugar O-acyltransferase, sialic acid O-acetyltransferase NeuD family</fullName>
    </submittedName>
</protein>
<dbReference type="SUPFAM" id="SSF51161">
    <property type="entry name" value="Trimeric LpxA-like enzymes"/>
    <property type="match status" value="1"/>
</dbReference>
<sequence>MKQGIIIIGAGGFGRHVLAILRSQPYWEEENFLGFLDDGSVNEGRLQILGAQFLGTTDQLEKFPPGTQYVVGIGNGHVREKLAMKADRAGLEPLTVIHPDSWIASDVVMGKGAVICAGVRITTNVKLGNQVHLNMNVTVGHDVELEGYATVFPQVAIGGETSIRKYVTLGAGATINPGIVIGEKAFVAAGAVVLKTVEPGTLVAGVPAVLKKRLV</sequence>
<evidence type="ECO:0000259" key="5">
    <source>
        <dbReference type="Pfam" id="PF17836"/>
    </source>
</evidence>
<dbReference type="NCBIfam" id="TIGR03570">
    <property type="entry name" value="NeuD_NnaD"/>
    <property type="match status" value="1"/>
</dbReference>
<dbReference type="Pfam" id="PF00132">
    <property type="entry name" value="Hexapep"/>
    <property type="match status" value="1"/>
</dbReference>